<proteinExistence type="inferred from homology"/>
<dbReference type="InterPro" id="IPR001451">
    <property type="entry name" value="Hexapep"/>
</dbReference>
<accession>Q2CBT8</accession>
<dbReference type="InterPro" id="IPR011004">
    <property type="entry name" value="Trimer_LpxA-like_sf"/>
</dbReference>
<protein>
    <submittedName>
        <fullName evidence="3">Acetyltransferase (Isoleucine patch superfamily protein)</fullName>
    </submittedName>
</protein>
<dbReference type="GO" id="GO:0016740">
    <property type="term" value="F:transferase activity"/>
    <property type="evidence" value="ECO:0007669"/>
    <property type="project" value="UniProtKB-KW"/>
</dbReference>
<dbReference type="eggNOG" id="COG0110">
    <property type="taxonomic scope" value="Bacteria"/>
</dbReference>
<dbReference type="Pfam" id="PF03407">
    <property type="entry name" value="Nucleotid_trans"/>
    <property type="match status" value="1"/>
</dbReference>
<keyword evidence="3" id="KW-0808">Transferase</keyword>
<comment type="similarity">
    <text evidence="1">Belongs to the transferase hexapeptide repeat family.</text>
</comment>
<evidence type="ECO:0000256" key="1">
    <source>
        <dbReference type="ARBA" id="ARBA00007274"/>
    </source>
</evidence>
<dbReference type="Proteomes" id="UP000003635">
    <property type="component" value="Unassembled WGS sequence"/>
</dbReference>
<evidence type="ECO:0000259" key="2">
    <source>
        <dbReference type="Pfam" id="PF03407"/>
    </source>
</evidence>
<evidence type="ECO:0000313" key="3">
    <source>
        <dbReference type="EMBL" id="EAR50116.1"/>
    </source>
</evidence>
<dbReference type="HOGENOM" id="CLU_500411_0_0_5"/>
<gene>
    <name evidence="3" type="ORF">OG2516_18900</name>
</gene>
<dbReference type="CDD" id="cd04647">
    <property type="entry name" value="LbH_MAT_like"/>
    <property type="match status" value="1"/>
</dbReference>
<sequence>MADMTPRILTFSNAAYVPVTRNWLAHLATLGLAEQATVVTLDSGARTAFPVEQVLHRPAPEPGLAGLWKHRMAVCQEILEAGEALIHSDADAIWLDDPRPRIAACGSEMVFSQGTVWPYDIHERLRLVLCCGFFYLAPTSRVRTLMDQVLQRLDTDGGEDQEAVNRVVAETIGGWDVEEPYEIAFRDTTFRASRRPIHARPDPSLVAVLPHHAFPRRLEEVTREVVVAHPFSEKTGAGTRARLAALGLWRSEADAPAPPTNLTRDRVETAVAAAGASMGDFLEDPSAPPLPERPVRDVEKALGKKLVTGGRFGATFTLALGAGAREALETGRARLQIGSMRPQAEIDGVRIAIDDFSGHVQILIGSAGTVMLGRLGQVRLDVRLGHQGVLLIGDGTTVNQARIIAVNSAILVGRDGLWSDEILVQGFDQHGIVDLATREIINRDRKNVLVGRHAWIGRRATLMPATRIGQGAIIGTGAVVTRDVPPCTAAAGSPARVLREGVSWSRSWLEFDAASTAFFDEVAPLDDSASPAAPHRWPFPRPSG</sequence>
<organism evidence="3 4">
    <name type="scientific">Oceanicola granulosus (strain ATCC BAA-861 / DSM 15982 / KCTC 12143 / HTCC2516)</name>
    <dbReference type="NCBI Taxonomy" id="314256"/>
    <lineage>
        <taxon>Bacteria</taxon>
        <taxon>Pseudomonadati</taxon>
        <taxon>Pseudomonadota</taxon>
        <taxon>Alphaproteobacteria</taxon>
        <taxon>Rhodobacterales</taxon>
        <taxon>Roseobacteraceae</taxon>
        <taxon>Oceanicola</taxon>
    </lineage>
</organism>
<evidence type="ECO:0000313" key="4">
    <source>
        <dbReference type="Proteomes" id="UP000003635"/>
    </source>
</evidence>
<dbReference type="PANTHER" id="PTHR43300:SF11">
    <property type="entry name" value="ACETYLTRANSFERASE RV3034C-RELATED"/>
    <property type="match status" value="1"/>
</dbReference>
<dbReference type="InterPro" id="IPR050179">
    <property type="entry name" value="Trans_hexapeptide_repeat"/>
</dbReference>
<dbReference type="InterPro" id="IPR005069">
    <property type="entry name" value="Nucl-diP-sugar_transferase"/>
</dbReference>
<dbReference type="Pfam" id="PF00132">
    <property type="entry name" value="Hexapep"/>
    <property type="match status" value="1"/>
</dbReference>
<dbReference type="EMBL" id="AAOT01000036">
    <property type="protein sequence ID" value="EAR50116.1"/>
    <property type="molecule type" value="Genomic_DNA"/>
</dbReference>
<dbReference type="STRING" id="314256.OG2516_18900"/>
<dbReference type="SUPFAM" id="SSF51161">
    <property type="entry name" value="Trimeric LpxA-like enzymes"/>
    <property type="match status" value="1"/>
</dbReference>
<dbReference type="AlphaFoldDB" id="Q2CBT8"/>
<feature type="domain" description="Nucleotide-diphospho-sugar transferase" evidence="2">
    <location>
        <begin position="69"/>
        <end position="173"/>
    </location>
</feature>
<reference evidence="3 4" key="1">
    <citation type="journal article" date="2010" name="J. Bacteriol.">
        <title>Genome sequences of Oceanicola granulosus HTCC2516(T) and Oceanicola batsensis HTCC2597(TDelta).</title>
        <authorList>
            <person name="Thrash J.C."/>
            <person name="Cho J.C."/>
            <person name="Vergin K.L."/>
            <person name="Giovannoni S.J."/>
        </authorList>
    </citation>
    <scope>NUCLEOTIDE SEQUENCE [LARGE SCALE GENOMIC DNA]</scope>
    <source>
        <strain evidence="4">ATCC BAA-861 / DSM 15982 / KCTC 12143 / HTCC2516</strain>
    </source>
</reference>
<keyword evidence="4" id="KW-1185">Reference proteome</keyword>
<name>Q2CBT8_OCEGH</name>
<dbReference type="Gene3D" id="2.160.10.10">
    <property type="entry name" value="Hexapeptide repeat proteins"/>
    <property type="match status" value="1"/>
</dbReference>
<dbReference type="PANTHER" id="PTHR43300">
    <property type="entry name" value="ACETYLTRANSFERASE"/>
    <property type="match status" value="1"/>
</dbReference>
<comment type="caution">
    <text evidence="3">The sequence shown here is derived from an EMBL/GenBank/DDBJ whole genome shotgun (WGS) entry which is preliminary data.</text>
</comment>